<sequence length="384" mass="43659">MSTTDDSEAVKRYTTKIRRSLNHAVALSLRKDPSSPKSRYIRAVVLVKGVHFYGFHSSYAPFLKVLVADPALGSRVVAMMQNGTIMGTRFTIYESHLNYTLQFLSDFGLYGCGWLELNHIQRRGQDDESFESSEDQNLLPRSPHFRQSRMSLEVDAAAHQILNRQKLVARKWHHKLEIPAPPLPDDPLVLSVRELWEDERHRRHARGLNPSPEMPIDLSGASRAPAGGWLTEARYWDEIRHRIENDRNAIAPSDGAAQTWEGAVMTTFESIEALWEDDYKTWKPCKAEHGPQLELLDDVTEEDRLDDEANIDVDTSFLSVEDLLTEEAADGEADETLVRPFDDTPLEHSQPEPEDEYDEDLDPNCQSDGGSPLLEDEENIELPE</sequence>
<dbReference type="Pfam" id="PF24055">
    <property type="entry name" value="POL3_N"/>
    <property type="match status" value="1"/>
</dbReference>
<gene>
    <name evidence="4" type="ORF">D9757_002931</name>
</gene>
<proteinExistence type="predicted"/>
<dbReference type="AlphaFoldDB" id="A0A8H5HVU3"/>
<dbReference type="GO" id="GO:0000724">
    <property type="term" value="P:double-strand break repair via homologous recombination"/>
    <property type="evidence" value="ECO:0007669"/>
    <property type="project" value="TreeGrafter"/>
</dbReference>
<evidence type="ECO:0000313" key="4">
    <source>
        <dbReference type="EMBL" id="KAF5390266.1"/>
    </source>
</evidence>
<accession>A0A8H5HVU3</accession>
<dbReference type="GO" id="GO:0003887">
    <property type="term" value="F:DNA-directed DNA polymerase activity"/>
    <property type="evidence" value="ECO:0007669"/>
    <property type="project" value="UniProtKB-EC"/>
</dbReference>
<protein>
    <recommendedName>
        <fullName evidence="3">DNA polymerase delta/zeta catalytic subunit N-terminal domain-containing protein</fullName>
    </recommendedName>
</protein>
<feature type="compositionally biased region" description="Basic and acidic residues" evidence="2">
    <location>
        <begin position="336"/>
        <end position="351"/>
    </location>
</feature>
<dbReference type="InterPro" id="IPR012337">
    <property type="entry name" value="RNaseH-like_sf"/>
</dbReference>
<name>A0A8H5HVU3_9AGAR</name>
<evidence type="ECO:0000256" key="1">
    <source>
        <dbReference type="ARBA" id="ARBA00049244"/>
    </source>
</evidence>
<dbReference type="Gene3D" id="3.30.342.10">
    <property type="entry name" value="DNA Polymerase, chain B, domain 1"/>
    <property type="match status" value="1"/>
</dbReference>
<dbReference type="EMBL" id="JAACJN010000016">
    <property type="protein sequence ID" value="KAF5390266.1"/>
    <property type="molecule type" value="Genomic_DNA"/>
</dbReference>
<dbReference type="GO" id="GO:0005634">
    <property type="term" value="C:nucleus"/>
    <property type="evidence" value="ECO:0007669"/>
    <property type="project" value="TreeGrafter"/>
</dbReference>
<dbReference type="GO" id="GO:0042276">
    <property type="term" value="P:error-prone translesion synthesis"/>
    <property type="evidence" value="ECO:0007669"/>
    <property type="project" value="TreeGrafter"/>
</dbReference>
<organism evidence="4 5">
    <name type="scientific">Collybiopsis confluens</name>
    <dbReference type="NCBI Taxonomy" id="2823264"/>
    <lineage>
        <taxon>Eukaryota</taxon>
        <taxon>Fungi</taxon>
        <taxon>Dikarya</taxon>
        <taxon>Basidiomycota</taxon>
        <taxon>Agaricomycotina</taxon>
        <taxon>Agaricomycetes</taxon>
        <taxon>Agaricomycetidae</taxon>
        <taxon>Agaricales</taxon>
        <taxon>Marasmiineae</taxon>
        <taxon>Omphalotaceae</taxon>
        <taxon>Collybiopsis</taxon>
    </lineage>
</organism>
<dbReference type="PANTHER" id="PTHR45812">
    <property type="entry name" value="DNA POLYMERASE ZETA CATALYTIC SUBUNIT"/>
    <property type="match status" value="1"/>
</dbReference>
<reference evidence="4 5" key="1">
    <citation type="journal article" date="2020" name="ISME J.">
        <title>Uncovering the hidden diversity of litter-decomposition mechanisms in mushroom-forming fungi.</title>
        <authorList>
            <person name="Floudas D."/>
            <person name="Bentzer J."/>
            <person name="Ahren D."/>
            <person name="Johansson T."/>
            <person name="Persson P."/>
            <person name="Tunlid A."/>
        </authorList>
    </citation>
    <scope>NUCLEOTIDE SEQUENCE [LARGE SCALE GENOMIC DNA]</scope>
    <source>
        <strain evidence="4 5">CBS 406.79</strain>
    </source>
</reference>
<evidence type="ECO:0000259" key="3">
    <source>
        <dbReference type="Pfam" id="PF24055"/>
    </source>
</evidence>
<comment type="caution">
    <text evidence="4">The sequence shown here is derived from an EMBL/GenBank/DDBJ whole genome shotgun (WGS) entry which is preliminary data.</text>
</comment>
<dbReference type="OrthoDB" id="2414538at2759"/>
<dbReference type="PANTHER" id="PTHR45812:SF1">
    <property type="entry name" value="DNA POLYMERASE ZETA CATALYTIC SUBUNIT"/>
    <property type="match status" value="1"/>
</dbReference>
<comment type="catalytic activity">
    <reaction evidence="1">
        <text>DNA(n) + a 2'-deoxyribonucleoside 5'-triphosphate = DNA(n+1) + diphosphate</text>
        <dbReference type="Rhea" id="RHEA:22508"/>
        <dbReference type="Rhea" id="RHEA-COMP:17339"/>
        <dbReference type="Rhea" id="RHEA-COMP:17340"/>
        <dbReference type="ChEBI" id="CHEBI:33019"/>
        <dbReference type="ChEBI" id="CHEBI:61560"/>
        <dbReference type="ChEBI" id="CHEBI:173112"/>
        <dbReference type="EC" id="2.7.7.7"/>
    </reaction>
</comment>
<dbReference type="SUPFAM" id="SSF53098">
    <property type="entry name" value="Ribonuclease H-like"/>
    <property type="match status" value="1"/>
</dbReference>
<feature type="compositionally biased region" description="Acidic residues" evidence="2">
    <location>
        <begin position="352"/>
        <end position="362"/>
    </location>
</feature>
<dbReference type="InterPro" id="IPR030559">
    <property type="entry name" value="PolZ_Rev3"/>
</dbReference>
<dbReference type="GO" id="GO:0016035">
    <property type="term" value="C:zeta DNA polymerase complex"/>
    <property type="evidence" value="ECO:0007669"/>
    <property type="project" value="InterPro"/>
</dbReference>
<feature type="domain" description="DNA polymerase delta/zeta catalytic subunit N-terminal" evidence="3">
    <location>
        <begin position="6"/>
        <end position="72"/>
    </location>
</feature>
<feature type="region of interest" description="Disordered" evidence="2">
    <location>
        <begin position="328"/>
        <end position="384"/>
    </location>
</feature>
<dbReference type="Proteomes" id="UP000518752">
    <property type="component" value="Unassembled WGS sequence"/>
</dbReference>
<keyword evidence="5" id="KW-1185">Reference proteome</keyword>
<feature type="compositionally biased region" description="Acidic residues" evidence="2">
    <location>
        <begin position="374"/>
        <end position="384"/>
    </location>
</feature>
<dbReference type="InterPro" id="IPR056435">
    <property type="entry name" value="DPOD/Z_N"/>
</dbReference>
<evidence type="ECO:0000313" key="5">
    <source>
        <dbReference type="Proteomes" id="UP000518752"/>
    </source>
</evidence>
<evidence type="ECO:0000256" key="2">
    <source>
        <dbReference type="SAM" id="MobiDB-lite"/>
    </source>
</evidence>